<comment type="caution">
    <text evidence="2">The sequence shown here is derived from an EMBL/GenBank/DDBJ whole genome shotgun (WGS) entry which is preliminary data.</text>
</comment>
<keyword evidence="3" id="KW-1185">Reference proteome</keyword>
<evidence type="ECO:0000313" key="2">
    <source>
        <dbReference type="EMBL" id="MBS7662928.1"/>
    </source>
</evidence>
<organism evidence="2 3">
    <name type="scientific">Pseudomonas lalucatii</name>
    <dbReference type="NCBI Taxonomy" id="1424203"/>
    <lineage>
        <taxon>Bacteria</taxon>
        <taxon>Pseudomonadati</taxon>
        <taxon>Pseudomonadota</taxon>
        <taxon>Gammaproteobacteria</taxon>
        <taxon>Pseudomonadales</taxon>
        <taxon>Pseudomonadaceae</taxon>
        <taxon>Pseudomonas</taxon>
    </lineage>
</organism>
<dbReference type="SUPFAM" id="SSF52518">
    <property type="entry name" value="Thiamin diphosphate-binding fold (THDP-binding)"/>
    <property type="match status" value="1"/>
</dbReference>
<name>A0ABS5Q3R4_9PSED</name>
<accession>A0ABS5Q3R4</accession>
<dbReference type="EMBL" id="JADPMV010000002">
    <property type="protein sequence ID" value="MBS7662928.1"/>
    <property type="molecule type" value="Genomic_DNA"/>
</dbReference>
<dbReference type="InterPro" id="IPR029061">
    <property type="entry name" value="THDP-binding"/>
</dbReference>
<dbReference type="Proteomes" id="UP001196601">
    <property type="component" value="Unassembled WGS sequence"/>
</dbReference>
<dbReference type="Gene3D" id="3.40.50.970">
    <property type="match status" value="1"/>
</dbReference>
<sequence>MKGVLGICLITQAQWLFEDVAFVVEQLQRGLAVAAGEPWSAAECVAEMCRALGGQPRSEAVLETLMVQAEDYLQASTAANRQELSVELLHFPTPEVALAQLPRHTAGPQVELFIVDASALPEAGDDPFEALFAACGRGGHGPRLSPHSALLYCSAAALPGWMTRAGGNRHLRVPPEDRAAGRADLLRIAVDHLEHGHFNRMLARSISTALPPVSIATEVARFMGERWPDHWDFHSYTGSMVAGLIQSMQQRVAGSGVRCLHGCNEHSLAVAALAGWQLYGRAYVIAVTSGMIDEFRGTLANLKRAGAPGLIICADSPDNAWFAFQGTLDADHDGRQVIAARGLGHVFIRKVDEVAAKLAEAFALLAERAEPVFVLATQAVLESRPQQPLDVGLPSPAAPAPQRLSEVQQAALDEALRLINQAPLHMLWQCGRLSEAQRERVYRIAAAAGIALADSITQPGSVGPYHQGQAVPNYLGPLSLYGFSRRVYRFLHERHEVVGPDAMCLFFLKSKVDQAATPFSEGKLKRQVRVVQVNHEPRHRSPFTDLALDMPLDLFLDQVQARLAVAPEVLALRRARLAAVTAISEAVPVDHIATVPMTANYFFLRLGSLVRELIEDDGYRYTGIYDVGRCGISALRNVPRTGPGFSGWYGRALMGDALMALPYIACSAADNVLAFVGDGARALVPDIEARLLAGLAQDPRGAAKNVTLFYLSNGVLSMIQTYLDKRYAHNGARQVAVTAPAPAPAVERAGAISLCRRRMLQFDADGLRSALSSPGQLNIIDVMLAHNSDGDGLSLVSETAWNRQ</sequence>
<evidence type="ECO:0000313" key="3">
    <source>
        <dbReference type="Proteomes" id="UP001196601"/>
    </source>
</evidence>
<dbReference type="PANTHER" id="PTHR18968">
    <property type="entry name" value="THIAMINE PYROPHOSPHATE ENZYMES"/>
    <property type="match status" value="1"/>
</dbReference>
<dbReference type="RefSeq" id="WP_213640333.1">
    <property type="nucleotide sequence ID" value="NZ_JADPMV010000002.1"/>
</dbReference>
<evidence type="ECO:0000256" key="1">
    <source>
        <dbReference type="ARBA" id="ARBA00007812"/>
    </source>
</evidence>
<dbReference type="InterPro" id="IPR045229">
    <property type="entry name" value="TPP_enz"/>
</dbReference>
<dbReference type="PANTHER" id="PTHR18968:SF13">
    <property type="entry name" value="ACETOLACTATE SYNTHASE CATALYTIC SUBUNIT, MITOCHONDRIAL"/>
    <property type="match status" value="1"/>
</dbReference>
<gene>
    <name evidence="2" type="ORF">I0D00_13380</name>
</gene>
<proteinExistence type="inferred from homology"/>
<protein>
    <submittedName>
        <fullName evidence="2">Decarboxylase</fullName>
    </submittedName>
</protein>
<reference evidence="2 3" key="1">
    <citation type="journal article" date="2021" name="Syst. Appl. Microbiol.">
        <title>Pseudomonas lalucatii sp. nov. isolated from Vallgornera, a karstic cave in Mallorca, Western Mediterranean.</title>
        <authorList>
            <person name="Busquets A."/>
            <person name="Mulet M."/>
            <person name="Gomila M."/>
            <person name="Garcia-Valdes E."/>
        </authorList>
    </citation>
    <scope>NUCLEOTIDE SEQUENCE [LARGE SCALE GENOMIC DNA]</scope>
    <source>
        <strain evidence="2 3">R1b54</strain>
    </source>
</reference>
<comment type="similarity">
    <text evidence="1">Belongs to the TPP enzyme family.</text>
</comment>